<keyword evidence="7" id="KW-0223">Dioxygenase</keyword>
<dbReference type="RefSeq" id="WP_135285011.1">
    <property type="nucleotide sequence ID" value="NZ_SMLL01000004.1"/>
</dbReference>
<keyword evidence="3" id="KW-0677">Repeat</keyword>
<evidence type="ECO:0000256" key="1">
    <source>
        <dbReference type="ARBA" id="ARBA00005877"/>
    </source>
</evidence>
<keyword evidence="8" id="KW-1185">Reference proteome</keyword>
<dbReference type="FunFam" id="3.10.180.10:FF:000007">
    <property type="entry name" value="4-hydroxyphenylpyruvate dioxygenase"/>
    <property type="match status" value="1"/>
</dbReference>
<keyword evidence="2 5" id="KW-0479">Metal-binding</keyword>
<evidence type="ECO:0000256" key="5">
    <source>
        <dbReference type="PIRSR" id="PIRSR009283-1"/>
    </source>
</evidence>
<keyword evidence="7" id="KW-0670">Pyruvate</keyword>
<evidence type="ECO:0000259" key="6">
    <source>
        <dbReference type="PROSITE" id="PS51819"/>
    </source>
</evidence>
<proteinExistence type="inferred from homology"/>
<comment type="similarity">
    <text evidence="1">Belongs to the 4HPPD family.</text>
</comment>
<dbReference type="Pfam" id="PF14696">
    <property type="entry name" value="Glyoxalase_5"/>
    <property type="match status" value="1"/>
</dbReference>
<dbReference type="AlphaFoldDB" id="A0A4Z0BNE4"/>
<organism evidence="7 8">
    <name type="scientific">Ramlibacter rhizophilus</name>
    <dbReference type="NCBI Taxonomy" id="1781167"/>
    <lineage>
        <taxon>Bacteria</taxon>
        <taxon>Pseudomonadati</taxon>
        <taxon>Pseudomonadota</taxon>
        <taxon>Betaproteobacteria</taxon>
        <taxon>Burkholderiales</taxon>
        <taxon>Comamonadaceae</taxon>
        <taxon>Ramlibacter</taxon>
    </lineage>
</organism>
<dbReference type="Gene3D" id="3.10.180.10">
    <property type="entry name" value="2,3-Dihydroxybiphenyl 1,2-Dioxygenase, domain 1"/>
    <property type="match status" value="2"/>
</dbReference>
<dbReference type="SUPFAM" id="SSF54593">
    <property type="entry name" value="Glyoxalase/Bleomycin resistance protein/Dihydroxybiphenyl dioxygenase"/>
    <property type="match status" value="1"/>
</dbReference>
<dbReference type="EC" id="1.13.11.27" evidence="7"/>
<feature type="binding site" evidence="5">
    <location>
        <position position="347"/>
    </location>
    <ligand>
        <name>Fe cation</name>
        <dbReference type="ChEBI" id="CHEBI:24875"/>
    </ligand>
</feature>
<accession>A0A4Z0BNE4</accession>
<reference evidence="7 8" key="1">
    <citation type="submission" date="2019-03" db="EMBL/GenBank/DDBJ databases">
        <title>Ramlibacter rhizophilus CCTCC AB2015357, whole genome shotgun sequence.</title>
        <authorList>
            <person name="Zhang X."/>
            <person name="Feng G."/>
            <person name="Zhu H."/>
        </authorList>
    </citation>
    <scope>NUCLEOTIDE SEQUENCE [LARGE SCALE GENOMIC DNA]</scope>
    <source>
        <strain evidence="7 8">CCTCC AB2015357</strain>
    </source>
</reference>
<keyword evidence="7" id="KW-0560">Oxidoreductase</keyword>
<evidence type="ECO:0000256" key="4">
    <source>
        <dbReference type="ARBA" id="ARBA00023004"/>
    </source>
</evidence>
<gene>
    <name evidence="7" type="primary">hppD</name>
    <name evidence="7" type="ORF">EZ242_09920</name>
</gene>
<feature type="domain" description="VOC" evidence="6">
    <location>
        <begin position="28"/>
        <end position="145"/>
    </location>
</feature>
<dbReference type="GO" id="GO:0006572">
    <property type="term" value="P:L-tyrosine catabolic process"/>
    <property type="evidence" value="ECO:0007669"/>
    <property type="project" value="TreeGrafter"/>
</dbReference>
<feature type="binding site" evidence="5">
    <location>
        <position position="270"/>
    </location>
    <ligand>
        <name>Fe cation</name>
        <dbReference type="ChEBI" id="CHEBI:24875"/>
    </ligand>
</feature>
<keyword evidence="4 5" id="KW-0408">Iron</keyword>
<dbReference type="InterPro" id="IPR005956">
    <property type="entry name" value="4OHPhenylPyrv_dOase"/>
</dbReference>
<evidence type="ECO:0000313" key="7">
    <source>
        <dbReference type="EMBL" id="TFY99468.1"/>
    </source>
</evidence>
<dbReference type="NCBIfam" id="TIGR01263">
    <property type="entry name" value="4HPPD"/>
    <property type="match status" value="1"/>
</dbReference>
<dbReference type="InterPro" id="IPR037523">
    <property type="entry name" value="VOC_core"/>
</dbReference>
<dbReference type="PROSITE" id="PS51819">
    <property type="entry name" value="VOC"/>
    <property type="match status" value="2"/>
</dbReference>
<comment type="caution">
    <text evidence="7">The sequence shown here is derived from an EMBL/GenBank/DDBJ whole genome shotgun (WGS) entry which is preliminary data.</text>
</comment>
<dbReference type="InterPro" id="IPR029068">
    <property type="entry name" value="Glyas_Bleomycin-R_OHBP_Dase"/>
</dbReference>
<evidence type="ECO:0000256" key="3">
    <source>
        <dbReference type="ARBA" id="ARBA00022737"/>
    </source>
</evidence>
<dbReference type="InterPro" id="IPR004360">
    <property type="entry name" value="Glyas_Fos-R_dOase_dom"/>
</dbReference>
<sequence length="385" mass="42602">MNATATPTSTAASAPATPAWDNPMGTAGFEFIEYAAPDPKVMGELFERMGFRAIARHRHKNVVLYRQGGINFIVNAEPDSFAQRFARLHGPSICAIAFRVQDAKSAYERAISLGAWGYAGQAGPGELNIPAIKGIGDSLIYLVDRWRGKNGAQEGDIGNIGFFDVDFEPLPDARGAGALNPVGYGLTYIDHLTHNVHRGRMAEWAEFYERLFNFREIRYFDIEGQATGVKSKAMTSPCGKIRIPINEEGNDKAGQIQEYLDKYHGEGIQHIALGSTNLYDTVDALQMAGVKLLNTSETYYELLPKRIPQLQEDIAALQQRNILVDGQQGELLLQIFSENQLGPIFFEFIQRKGNDGFGEGNFKALFETMELDQMRRGVLGQQGKG</sequence>
<dbReference type="CDD" id="cd07250">
    <property type="entry name" value="HPPD_C_like"/>
    <property type="match status" value="1"/>
</dbReference>
<dbReference type="PANTHER" id="PTHR11959:SF1">
    <property type="entry name" value="4-HYDROXYPHENYLPYRUVATE DIOXYGENASE"/>
    <property type="match status" value="1"/>
</dbReference>
<feature type="binding site" evidence="5">
    <location>
        <position position="191"/>
    </location>
    <ligand>
        <name>Fe cation</name>
        <dbReference type="ChEBI" id="CHEBI:24875"/>
    </ligand>
</feature>
<evidence type="ECO:0000313" key="8">
    <source>
        <dbReference type="Proteomes" id="UP000297564"/>
    </source>
</evidence>
<dbReference type="GO" id="GO:0003868">
    <property type="term" value="F:4-hydroxyphenylpyruvate dioxygenase activity"/>
    <property type="evidence" value="ECO:0007669"/>
    <property type="project" value="UniProtKB-EC"/>
</dbReference>
<protein>
    <submittedName>
        <fullName evidence="7">4-hydroxyphenylpyruvate dioxygenase</fullName>
        <ecNumber evidence="7">1.13.11.27</ecNumber>
    </submittedName>
</protein>
<dbReference type="EMBL" id="SMLL01000004">
    <property type="protein sequence ID" value="TFY99468.1"/>
    <property type="molecule type" value="Genomic_DNA"/>
</dbReference>
<dbReference type="Pfam" id="PF00903">
    <property type="entry name" value="Glyoxalase"/>
    <property type="match status" value="1"/>
</dbReference>
<dbReference type="GO" id="GO:0046872">
    <property type="term" value="F:metal ion binding"/>
    <property type="evidence" value="ECO:0007669"/>
    <property type="project" value="UniProtKB-KW"/>
</dbReference>
<comment type="cofactor">
    <cofactor evidence="5">
        <name>Fe cation</name>
        <dbReference type="ChEBI" id="CHEBI:24875"/>
    </cofactor>
    <text evidence="5">Binds 1 Fe cation per subunit.</text>
</comment>
<dbReference type="InterPro" id="IPR041736">
    <property type="entry name" value="4OHPhenylPyrv_dOase_N"/>
</dbReference>
<feature type="domain" description="VOC" evidence="6">
    <location>
        <begin position="188"/>
        <end position="338"/>
    </location>
</feature>
<evidence type="ECO:0000256" key="2">
    <source>
        <dbReference type="ARBA" id="ARBA00022723"/>
    </source>
</evidence>
<dbReference type="OrthoDB" id="9780241at2"/>
<dbReference type="InterPro" id="IPR041735">
    <property type="entry name" value="4OHPhenylPyrv_dOase_C"/>
</dbReference>
<name>A0A4Z0BNE4_9BURK</name>
<dbReference type="CDD" id="cd08342">
    <property type="entry name" value="HPPD_N_like"/>
    <property type="match status" value="1"/>
</dbReference>
<dbReference type="PIRSF" id="PIRSF009283">
    <property type="entry name" value="HPP_dOase"/>
    <property type="match status" value="1"/>
</dbReference>
<dbReference type="Proteomes" id="UP000297564">
    <property type="component" value="Unassembled WGS sequence"/>
</dbReference>
<dbReference type="PANTHER" id="PTHR11959">
    <property type="entry name" value="4-HYDROXYPHENYLPYRUVATE DIOXYGENASE"/>
    <property type="match status" value="1"/>
</dbReference>